<name>A0A561SY33_9PSEU</name>
<protein>
    <submittedName>
        <fullName evidence="1">Uncharacterized protein</fullName>
    </submittedName>
</protein>
<gene>
    <name evidence="1" type="ORF">FHX44_115721</name>
</gene>
<dbReference type="EMBL" id="VIWU01000001">
    <property type="protein sequence ID" value="TWF79786.1"/>
    <property type="molecule type" value="Genomic_DNA"/>
</dbReference>
<dbReference type="AlphaFoldDB" id="A0A561SY33"/>
<proteinExistence type="predicted"/>
<evidence type="ECO:0000313" key="2">
    <source>
        <dbReference type="Proteomes" id="UP000321261"/>
    </source>
</evidence>
<reference evidence="1 2" key="1">
    <citation type="submission" date="2019-06" db="EMBL/GenBank/DDBJ databases">
        <title>Sequencing the genomes of 1000 actinobacteria strains.</title>
        <authorList>
            <person name="Klenk H.-P."/>
        </authorList>
    </citation>
    <scope>NUCLEOTIDE SEQUENCE [LARGE SCALE GENOMIC DNA]</scope>
    <source>
        <strain evidence="1 2">DSM 45671</strain>
    </source>
</reference>
<comment type="caution">
    <text evidence="1">The sequence shown here is derived from an EMBL/GenBank/DDBJ whole genome shotgun (WGS) entry which is preliminary data.</text>
</comment>
<dbReference type="Proteomes" id="UP000321261">
    <property type="component" value="Unassembled WGS sequence"/>
</dbReference>
<evidence type="ECO:0000313" key="1">
    <source>
        <dbReference type="EMBL" id="TWF79786.1"/>
    </source>
</evidence>
<keyword evidence="2" id="KW-1185">Reference proteome</keyword>
<sequence length="30" mass="3146">MLLTNAFWGLVTGLIAVLVRQAWAGSGGWG</sequence>
<organism evidence="1 2">
    <name type="scientific">Pseudonocardia hierapolitana</name>
    <dbReference type="NCBI Taxonomy" id="1128676"/>
    <lineage>
        <taxon>Bacteria</taxon>
        <taxon>Bacillati</taxon>
        <taxon>Actinomycetota</taxon>
        <taxon>Actinomycetes</taxon>
        <taxon>Pseudonocardiales</taxon>
        <taxon>Pseudonocardiaceae</taxon>
        <taxon>Pseudonocardia</taxon>
    </lineage>
</organism>
<accession>A0A561SY33</accession>